<keyword evidence="1" id="KW-1185">Reference proteome</keyword>
<dbReference type="Proteomes" id="UP000887564">
    <property type="component" value="Unplaced"/>
</dbReference>
<sequence>MMIRPFNTEWLLLAPRWGPSTSVCSKQLASYADQPLGIVPCLDLFLFCFKAEKFPLIPLMQVKRN</sequence>
<reference evidence="2" key="1">
    <citation type="submission" date="2022-11" db="UniProtKB">
        <authorList>
            <consortium name="WormBaseParasite"/>
        </authorList>
    </citation>
    <scope>IDENTIFICATION</scope>
</reference>
<evidence type="ECO:0000313" key="2">
    <source>
        <dbReference type="WBParaSite" id="PEQ_0000101701-mRNA-1"/>
    </source>
</evidence>
<dbReference type="WBParaSite" id="PEQ_0000101701-mRNA-1">
    <property type="protein sequence ID" value="PEQ_0000101701-mRNA-1"/>
    <property type="gene ID" value="PEQ_0000101701"/>
</dbReference>
<name>A0A914RH17_PAREQ</name>
<protein>
    <submittedName>
        <fullName evidence="2">Uncharacterized protein</fullName>
    </submittedName>
</protein>
<evidence type="ECO:0000313" key="1">
    <source>
        <dbReference type="Proteomes" id="UP000887564"/>
    </source>
</evidence>
<accession>A0A914RH17</accession>
<organism evidence="1 2">
    <name type="scientific">Parascaris equorum</name>
    <name type="common">Equine roundworm</name>
    <dbReference type="NCBI Taxonomy" id="6256"/>
    <lineage>
        <taxon>Eukaryota</taxon>
        <taxon>Metazoa</taxon>
        <taxon>Ecdysozoa</taxon>
        <taxon>Nematoda</taxon>
        <taxon>Chromadorea</taxon>
        <taxon>Rhabditida</taxon>
        <taxon>Spirurina</taxon>
        <taxon>Ascaridomorpha</taxon>
        <taxon>Ascaridoidea</taxon>
        <taxon>Ascarididae</taxon>
        <taxon>Parascaris</taxon>
    </lineage>
</organism>
<proteinExistence type="predicted"/>
<dbReference type="AlphaFoldDB" id="A0A914RH17"/>